<dbReference type="OrthoDB" id="9815497at2"/>
<keyword evidence="1" id="KW-0732">Signal</keyword>
<keyword evidence="3" id="KW-1185">Reference proteome</keyword>
<dbReference type="EMBL" id="SJPN01000010">
    <property type="protein sequence ID" value="TWT92814.1"/>
    <property type="molecule type" value="Genomic_DNA"/>
</dbReference>
<evidence type="ECO:0000313" key="3">
    <source>
        <dbReference type="Proteomes" id="UP000320176"/>
    </source>
</evidence>
<sequence length="150" mass="16087" precursor="true">MMKQLTAFAAIVMLTGTAFAADVDLKGIQCVVAAKPVDASKSAEYKDGKVYFCCGGCAGKFAKDSKPFAEKANHQLVATKQYAQKGCPFSGGPVDPEVFTMIGETKVGFCCAGCKGKVDKAADDDAKRKLVFNEKTFEKTFEKAKKETSR</sequence>
<evidence type="ECO:0008006" key="4">
    <source>
        <dbReference type="Google" id="ProtNLM"/>
    </source>
</evidence>
<proteinExistence type="predicted"/>
<dbReference type="Proteomes" id="UP000320176">
    <property type="component" value="Unassembled WGS sequence"/>
</dbReference>
<accession>A0A5C5ZYX7</accession>
<dbReference type="RefSeq" id="WP_146523099.1">
    <property type="nucleotide sequence ID" value="NZ_CP151726.1"/>
</dbReference>
<evidence type="ECO:0000256" key="1">
    <source>
        <dbReference type="SAM" id="SignalP"/>
    </source>
</evidence>
<comment type="caution">
    <text evidence="2">The sequence shown here is derived from an EMBL/GenBank/DDBJ whole genome shotgun (WGS) entry which is preliminary data.</text>
</comment>
<evidence type="ECO:0000313" key="2">
    <source>
        <dbReference type="EMBL" id="TWT92814.1"/>
    </source>
</evidence>
<gene>
    <name evidence="2" type="ORF">Pla52n_61790</name>
</gene>
<feature type="chain" id="PRO_5022968707" description="YHS domain protein" evidence="1">
    <location>
        <begin position="21"/>
        <end position="150"/>
    </location>
</feature>
<name>A0A5C5ZYX7_9BACT</name>
<reference evidence="2 3" key="1">
    <citation type="submission" date="2019-02" db="EMBL/GenBank/DDBJ databases">
        <title>Deep-cultivation of Planctomycetes and their phenomic and genomic characterization uncovers novel biology.</title>
        <authorList>
            <person name="Wiegand S."/>
            <person name="Jogler M."/>
            <person name="Boedeker C."/>
            <person name="Pinto D."/>
            <person name="Vollmers J."/>
            <person name="Rivas-Marin E."/>
            <person name="Kohn T."/>
            <person name="Peeters S.H."/>
            <person name="Heuer A."/>
            <person name="Rast P."/>
            <person name="Oberbeckmann S."/>
            <person name="Bunk B."/>
            <person name="Jeske O."/>
            <person name="Meyerdierks A."/>
            <person name="Storesund J.E."/>
            <person name="Kallscheuer N."/>
            <person name="Luecker S."/>
            <person name="Lage O.M."/>
            <person name="Pohl T."/>
            <person name="Merkel B.J."/>
            <person name="Hornburger P."/>
            <person name="Mueller R.-W."/>
            <person name="Bruemmer F."/>
            <person name="Labrenz M."/>
            <person name="Spormann A.M."/>
            <person name="Op Den Camp H."/>
            <person name="Overmann J."/>
            <person name="Amann R."/>
            <person name="Jetten M.S.M."/>
            <person name="Mascher T."/>
            <person name="Medema M.H."/>
            <person name="Devos D.P."/>
            <person name="Kaster A.-K."/>
            <person name="Ovreas L."/>
            <person name="Rohde M."/>
            <person name="Galperin M.Y."/>
            <person name="Jogler C."/>
        </authorList>
    </citation>
    <scope>NUCLEOTIDE SEQUENCE [LARGE SCALE GENOMIC DNA]</scope>
    <source>
        <strain evidence="2 3">Pla52n</strain>
    </source>
</reference>
<protein>
    <recommendedName>
        <fullName evidence="4">YHS domain protein</fullName>
    </recommendedName>
</protein>
<feature type="signal peptide" evidence="1">
    <location>
        <begin position="1"/>
        <end position="20"/>
    </location>
</feature>
<dbReference type="AlphaFoldDB" id="A0A5C5ZYX7"/>
<organism evidence="2 3">
    <name type="scientific">Stieleria varia</name>
    <dbReference type="NCBI Taxonomy" id="2528005"/>
    <lineage>
        <taxon>Bacteria</taxon>
        <taxon>Pseudomonadati</taxon>
        <taxon>Planctomycetota</taxon>
        <taxon>Planctomycetia</taxon>
        <taxon>Pirellulales</taxon>
        <taxon>Pirellulaceae</taxon>
        <taxon>Stieleria</taxon>
    </lineage>
</organism>